<sequence>MNITGRVEQAITTLLDNGARLQGPAVEAHVSRLRRAHPGESPQQIVDRLEKMFLLAVTGSGGAVGAAAAVPGIGTAGSIAAVGAETAFFLEASALFTLAVASVHGIPVDNHERRRALVLAVALGSAGMEIVEKAVGKTTKNWGALLSGKLPTQTVRGMNNSLVHTFVTRYAVKRGALMFGKLVPAGIGAVIGSAGNRTIGKGVVANARDAFGPAPAQWAVTVDAYPQPVEESYPQGV</sequence>
<gene>
    <name evidence="2" type="ORF">ACFSJG_05245</name>
</gene>
<evidence type="ECO:0000256" key="1">
    <source>
        <dbReference type="SAM" id="Phobius"/>
    </source>
</evidence>
<dbReference type="Proteomes" id="UP001597286">
    <property type="component" value="Unassembled WGS sequence"/>
</dbReference>
<keyword evidence="1" id="KW-0812">Transmembrane</keyword>
<proteinExistence type="predicted"/>
<organism evidence="2 3">
    <name type="scientific">Rhodococcus gannanensis</name>
    <dbReference type="NCBI Taxonomy" id="1960308"/>
    <lineage>
        <taxon>Bacteria</taxon>
        <taxon>Bacillati</taxon>
        <taxon>Actinomycetota</taxon>
        <taxon>Actinomycetes</taxon>
        <taxon>Mycobacteriales</taxon>
        <taxon>Nocardiaceae</taxon>
        <taxon>Rhodococcus</taxon>
    </lineage>
</organism>
<evidence type="ECO:0000313" key="3">
    <source>
        <dbReference type="Proteomes" id="UP001597286"/>
    </source>
</evidence>
<accession>A0ABW4NZI2</accession>
<feature type="transmembrane region" description="Helical" evidence="1">
    <location>
        <begin position="86"/>
        <end position="106"/>
    </location>
</feature>
<evidence type="ECO:0008006" key="4">
    <source>
        <dbReference type="Google" id="ProtNLM"/>
    </source>
</evidence>
<keyword evidence="3" id="KW-1185">Reference proteome</keyword>
<protein>
    <recommendedName>
        <fullName evidence="4">EcsC protein family protein</fullName>
    </recommendedName>
</protein>
<dbReference type="RefSeq" id="WP_378484141.1">
    <property type="nucleotide sequence ID" value="NZ_JBHUFB010000007.1"/>
</dbReference>
<evidence type="ECO:0000313" key="2">
    <source>
        <dbReference type="EMBL" id="MFD1811610.1"/>
    </source>
</evidence>
<reference evidence="3" key="1">
    <citation type="journal article" date="2019" name="Int. J. Syst. Evol. Microbiol.">
        <title>The Global Catalogue of Microorganisms (GCM) 10K type strain sequencing project: providing services to taxonomists for standard genome sequencing and annotation.</title>
        <authorList>
            <consortium name="The Broad Institute Genomics Platform"/>
            <consortium name="The Broad Institute Genome Sequencing Center for Infectious Disease"/>
            <person name="Wu L."/>
            <person name="Ma J."/>
        </authorList>
    </citation>
    <scope>NUCLEOTIDE SEQUENCE [LARGE SCALE GENOMIC DNA]</scope>
    <source>
        <strain evidence="3">DT72</strain>
    </source>
</reference>
<name>A0ABW4NZI2_9NOCA</name>
<dbReference type="EMBL" id="JBHUFB010000007">
    <property type="protein sequence ID" value="MFD1811610.1"/>
    <property type="molecule type" value="Genomic_DNA"/>
</dbReference>
<feature type="transmembrane region" description="Helical" evidence="1">
    <location>
        <begin position="53"/>
        <end position="74"/>
    </location>
</feature>
<keyword evidence="1" id="KW-1133">Transmembrane helix</keyword>
<keyword evidence="1" id="KW-0472">Membrane</keyword>
<comment type="caution">
    <text evidence="2">The sequence shown here is derived from an EMBL/GenBank/DDBJ whole genome shotgun (WGS) entry which is preliminary data.</text>
</comment>